<evidence type="ECO:0000313" key="5">
    <source>
        <dbReference type="EMBL" id="GMA18760.1"/>
    </source>
</evidence>
<gene>
    <name evidence="5" type="ORF">GCM10025862_07810</name>
</gene>
<reference evidence="6" key="1">
    <citation type="journal article" date="2019" name="Int. J. Syst. Evol. Microbiol.">
        <title>The Global Catalogue of Microorganisms (GCM) 10K type strain sequencing project: providing services to taxonomists for standard genome sequencing and annotation.</title>
        <authorList>
            <consortium name="The Broad Institute Genomics Platform"/>
            <consortium name="The Broad Institute Genome Sequencing Center for Infectious Disease"/>
            <person name="Wu L."/>
            <person name="Ma J."/>
        </authorList>
    </citation>
    <scope>NUCLEOTIDE SEQUENCE [LARGE SCALE GENOMIC DNA]</scope>
    <source>
        <strain evidence="6">NBRC 105830</strain>
    </source>
</reference>
<dbReference type="EMBL" id="BSUJ01000001">
    <property type="protein sequence ID" value="GMA18760.1"/>
    <property type="molecule type" value="Genomic_DNA"/>
</dbReference>
<dbReference type="Pfam" id="PF00583">
    <property type="entry name" value="Acetyltransf_1"/>
    <property type="match status" value="1"/>
</dbReference>
<dbReference type="PANTHER" id="PTHR43877">
    <property type="entry name" value="AMINOALKYLPHOSPHONATE N-ACETYLTRANSFERASE-RELATED-RELATED"/>
    <property type="match status" value="1"/>
</dbReference>
<dbReference type="Gene3D" id="3.40.630.30">
    <property type="match status" value="1"/>
</dbReference>
<keyword evidence="1" id="KW-0808">Transferase</keyword>
<sequence>MSDHEHEHPHDGHDHQHLQPATGSADASVRSARPSDAPAVGVVQSQVWRLAYRGVVPDETLARFEPLAFSRAWRAALEGTPPAGHQLLVGCAGPQVVGYVSVGPCADPDATEGDAEVLTLGVHPDARRQGHGSRLLNAAVDVLRERGADTVYIWLPASDEATRKFLSDSGFGPDSAYRDSVVGPSGETVREIRMVGRIS</sequence>
<keyword evidence="6" id="KW-1185">Reference proteome</keyword>
<feature type="compositionally biased region" description="Basic and acidic residues" evidence="3">
    <location>
        <begin position="1"/>
        <end position="17"/>
    </location>
</feature>
<dbReference type="SUPFAM" id="SSF55729">
    <property type="entry name" value="Acyl-CoA N-acyltransferases (Nat)"/>
    <property type="match status" value="1"/>
</dbReference>
<proteinExistence type="predicted"/>
<dbReference type="Proteomes" id="UP001157109">
    <property type="component" value="Unassembled WGS sequence"/>
</dbReference>
<dbReference type="InterPro" id="IPR050832">
    <property type="entry name" value="Bact_Acetyltransf"/>
</dbReference>
<dbReference type="PROSITE" id="PS51186">
    <property type="entry name" value="GNAT"/>
    <property type="match status" value="1"/>
</dbReference>
<feature type="region of interest" description="Disordered" evidence="3">
    <location>
        <begin position="1"/>
        <end position="38"/>
    </location>
</feature>
<feature type="domain" description="N-acetyltransferase" evidence="4">
    <location>
        <begin position="27"/>
        <end position="196"/>
    </location>
</feature>
<dbReference type="PANTHER" id="PTHR43877:SF8">
    <property type="entry name" value="N-ACETYLGLUTAMATE SYNTHASE-RELATED"/>
    <property type="match status" value="1"/>
</dbReference>
<organism evidence="5 6">
    <name type="scientific">Arsenicicoccus piscis</name>
    <dbReference type="NCBI Taxonomy" id="673954"/>
    <lineage>
        <taxon>Bacteria</taxon>
        <taxon>Bacillati</taxon>
        <taxon>Actinomycetota</taxon>
        <taxon>Actinomycetes</taxon>
        <taxon>Micrococcales</taxon>
        <taxon>Intrasporangiaceae</taxon>
        <taxon>Arsenicicoccus</taxon>
    </lineage>
</organism>
<evidence type="ECO:0000313" key="6">
    <source>
        <dbReference type="Proteomes" id="UP001157109"/>
    </source>
</evidence>
<keyword evidence="2" id="KW-0012">Acyltransferase</keyword>
<name>A0ABQ6HK06_9MICO</name>
<dbReference type="CDD" id="cd04301">
    <property type="entry name" value="NAT_SF"/>
    <property type="match status" value="1"/>
</dbReference>
<dbReference type="InterPro" id="IPR016181">
    <property type="entry name" value="Acyl_CoA_acyltransferase"/>
</dbReference>
<dbReference type="InterPro" id="IPR000182">
    <property type="entry name" value="GNAT_dom"/>
</dbReference>
<comment type="caution">
    <text evidence="5">The sequence shown here is derived from an EMBL/GenBank/DDBJ whole genome shotgun (WGS) entry which is preliminary data.</text>
</comment>
<protein>
    <recommendedName>
        <fullName evidence="4">N-acetyltransferase domain-containing protein</fullName>
    </recommendedName>
</protein>
<evidence type="ECO:0000259" key="4">
    <source>
        <dbReference type="PROSITE" id="PS51186"/>
    </source>
</evidence>
<evidence type="ECO:0000256" key="3">
    <source>
        <dbReference type="SAM" id="MobiDB-lite"/>
    </source>
</evidence>
<accession>A0ABQ6HK06</accession>
<dbReference type="RefSeq" id="WP_241443232.1">
    <property type="nucleotide sequence ID" value="NZ_BSUJ01000001.1"/>
</dbReference>
<evidence type="ECO:0000256" key="1">
    <source>
        <dbReference type="ARBA" id="ARBA00022679"/>
    </source>
</evidence>
<evidence type="ECO:0000256" key="2">
    <source>
        <dbReference type="ARBA" id="ARBA00023315"/>
    </source>
</evidence>